<dbReference type="Proteomes" id="UP000078541">
    <property type="component" value="Unassembled WGS sequence"/>
</dbReference>
<feature type="non-terminal residue" evidence="2">
    <location>
        <position position="1"/>
    </location>
</feature>
<keyword evidence="3" id="KW-1185">Reference proteome</keyword>
<evidence type="ECO:0000256" key="1">
    <source>
        <dbReference type="SAM" id="MobiDB-lite"/>
    </source>
</evidence>
<gene>
    <name evidence="2" type="ORF">ALC56_05088</name>
</gene>
<accession>A0A195FHH1</accession>
<proteinExistence type="predicted"/>
<dbReference type="EMBL" id="KQ981523">
    <property type="protein sequence ID" value="KYN40145.1"/>
    <property type="molecule type" value="Genomic_DNA"/>
</dbReference>
<sequence length="231" mass="25601">STLQEMNNDGDVDTDEDNCDLDYRAAGNLILKTTKAKIRSNDDDDELEFERLDLDTRPTKTIKTMTTTATTATTTMTTTTTTTTTTITTATRMATMLLPGRGRGGERRPNYTRYRPTSKEPTVPLLSEPSPPNGQPENNAPLPRIPQSPGGRGRPDCVFDTLALFLSRSSFLFPLRLFPSLALREYPLLSLIAGSSAVAELVLRSRVLALHYQIILAERDDVFVCTRICRT</sequence>
<feature type="region of interest" description="Disordered" evidence="1">
    <location>
        <begin position="97"/>
        <end position="153"/>
    </location>
</feature>
<protein>
    <submittedName>
        <fullName evidence="2">Uncharacterized protein</fullName>
    </submittedName>
</protein>
<evidence type="ECO:0000313" key="3">
    <source>
        <dbReference type="Proteomes" id="UP000078541"/>
    </source>
</evidence>
<organism evidence="2 3">
    <name type="scientific">Trachymyrmex septentrionalis</name>
    <dbReference type="NCBI Taxonomy" id="34720"/>
    <lineage>
        <taxon>Eukaryota</taxon>
        <taxon>Metazoa</taxon>
        <taxon>Ecdysozoa</taxon>
        <taxon>Arthropoda</taxon>
        <taxon>Hexapoda</taxon>
        <taxon>Insecta</taxon>
        <taxon>Pterygota</taxon>
        <taxon>Neoptera</taxon>
        <taxon>Endopterygota</taxon>
        <taxon>Hymenoptera</taxon>
        <taxon>Apocrita</taxon>
        <taxon>Aculeata</taxon>
        <taxon>Formicoidea</taxon>
        <taxon>Formicidae</taxon>
        <taxon>Myrmicinae</taxon>
        <taxon>Trachymyrmex</taxon>
    </lineage>
</organism>
<name>A0A195FHH1_9HYME</name>
<evidence type="ECO:0000313" key="2">
    <source>
        <dbReference type="EMBL" id="KYN40145.1"/>
    </source>
</evidence>
<dbReference type="AlphaFoldDB" id="A0A195FHH1"/>
<reference evidence="2 3" key="1">
    <citation type="submission" date="2016-03" db="EMBL/GenBank/DDBJ databases">
        <title>Trachymyrmex septentrionalis WGS genome.</title>
        <authorList>
            <person name="Nygaard S."/>
            <person name="Hu H."/>
            <person name="Boomsma J."/>
            <person name="Zhang G."/>
        </authorList>
    </citation>
    <scope>NUCLEOTIDE SEQUENCE [LARGE SCALE GENOMIC DNA]</scope>
    <source>
        <strain evidence="2">Tsep2-gDNA-1</strain>
        <tissue evidence="2">Whole body</tissue>
    </source>
</reference>